<dbReference type="AlphaFoldDB" id="A0A0F9IYQ9"/>
<accession>A0A0F9IYQ9</accession>
<sequence>MKNVEDPFSDKQGTTLLEGIAKELSGVDTDDFTGMVRRIAEIDDELSRRGIDPLVKEKDMLRKALKDAMLSNNKDMVFDELSNHEAVLQQRSSDSWDVDKFMIMLSPSQRNRYIVTTPSLSESAIKDGIKNGDLSRAELEAKGAVVKKPGAKALYVRARKQEDDA</sequence>
<reference evidence="1" key="1">
    <citation type="journal article" date="2015" name="Nature">
        <title>Complex archaea that bridge the gap between prokaryotes and eukaryotes.</title>
        <authorList>
            <person name="Spang A."/>
            <person name="Saw J.H."/>
            <person name="Jorgensen S.L."/>
            <person name="Zaremba-Niedzwiedzka K."/>
            <person name="Martijn J."/>
            <person name="Lind A.E."/>
            <person name="van Eijk R."/>
            <person name="Schleper C."/>
            <person name="Guy L."/>
            <person name="Ettema T.J."/>
        </authorList>
    </citation>
    <scope>NUCLEOTIDE SEQUENCE</scope>
</reference>
<comment type="caution">
    <text evidence="1">The sequence shown here is derived from an EMBL/GenBank/DDBJ whole genome shotgun (WGS) entry which is preliminary data.</text>
</comment>
<gene>
    <name evidence="1" type="ORF">LCGC14_1521380</name>
</gene>
<dbReference type="EMBL" id="LAZR01011289">
    <property type="protein sequence ID" value="KKM62463.1"/>
    <property type="molecule type" value="Genomic_DNA"/>
</dbReference>
<evidence type="ECO:0000313" key="1">
    <source>
        <dbReference type="EMBL" id="KKM62463.1"/>
    </source>
</evidence>
<protein>
    <submittedName>
        <fullName evidence="1">Uncharacterized protein</fullName>
    </submittedName>
</protein>
<name>A0A0F9IYQ9_9ZZZZ</name>
<proteinExistence type="predicted"/>
<organism evidence="1">
    <name type="scientific">marine sediment metagenome</name>
    <dbReference type="NCBI Taxonomy" id="412755"/>
    <lineage>
        <taxon>unclassified sequences</taxon>
        <taxon>metagenomes</taxon>
        <taxon>ecological metagenomes</taxon>
    </lineage>
</organism>